<proteinExistence type="predicted"/>
<comment type="caution">
    <text evidence="2">The sequence shown here is derived from an EMBL/GenBank/DDBJ whole genome shotgun (WGS) entry which is preliminary data.</text>
</comment>
<dbReference type="PANTHER" id="PTHR47332:SF6">
    <property type="entry name" value="SET DOMAIN-CONTAINING PROTEIN"/>
    <property type="match status" value="1"/>
</dbReference>
<dbReference type="Gene3D" id="2.170.270.10">
    <property type="entry name" value="SET domain"/>
    <property type="match status" value="1"/>
</dbReference>
<dbReference type="PROSITE" id="PS50280">
    <property type="entry name" value="SET"/>
    <property type="match status" value="1"/>
</dbReference>
<dbReference type="SUPFAM" id="SSF82199">
    <property type="entry name" value="SET domain"/>
    <property type="match status" value="1"/>
</dbReference>
<name>A0AAD4I254_9PEZI</name>
<dbReference type="InterPro" id="IPR001214">
    <property type="entry name" value="SET_dom"/>
</dbReference>
<dbReference type="PANTHER" id="PTHR47332">
    <property type="entry name" value="SET DOMAIN-CONTAINING PROTEIN 5"/>
    <property type="match status" value="1"/>
</dbReference>
<dbReference type="EMBL" id="JAHCVI010000001">
    <property type="protein sequence ID" value="KAG7292832.1"/>
    <property type="molecule type" value="Genomic_DNA"/>
</dbReference>
<evidence type="ECO:0000313" key="2">
    <source>
        <dbReference type="EMBL" id="KAG7292832.1"/>
    </source>
</evidence>
<reference evidence="2" key="1">
    <citation type="submission" date="2023-02" db="EMBL/GenBank/DDBJ databases">
        <authorList>
            <person name="Palmer J.M."/>
        </authorList>
    </citation>
    <scope>NUCLEOTIDE SEQUENCE</scope>
    <source>
        <strain evidence="2">FW57</strain>
    </source>
</reference>
<evidence type="ECO:0000313" key="3">
    <source>
        <dbReference type="Proteomes" id="UP001197093"/>
    </source>
</evidence>
<feature type="domain" description="SET" evidence="1">
    <location>
        <begin position="94"/>
        <end position="239"/>
    </location>
</feature>
<organism evidence="2 3">
    <name type="scientific">Staphylotrichum longicolle</name>
    <dbReference type="NCBI Taxonomy" id="669026"/>
    <lineage>
        <taxon>Eukaryota</taxon>
        <taxon>Fungi</taxon>
        <taxon>Dikarya</taxon>
        <taxon>Ascomycota</taxon>
        <taxon>Pezizomycotina</taxon>
        <taxon>Sordariomycetes</taxon>
        <taxon>Sordariomycetidae</taxon>
        <taxon>Sordariales</taxon>
        <taxon>Chaetomiaceae</taxon>
        <taxon>Staphylotrichum</taxon>
    </lineage>
</organism>
<protein>
    <recommendedName>
        <fullName evidence="1">SET domain-containing protein</fullName>
    </recommendedName>
</protein>
<dbReference type="AlphaFoldDB" id="A0AAD4I254"/>
<dbReference type="Proteomes" id="UP001197093">
    <property type="component" value="Unassembled WGS sequence"/>
</dbReference>
<accession>A0AAD4I254</accession>
<gene>
    <name evidence="2" type="ORF">NEMBOFW57_002877</name>
</gene>
<dbReference type="CDD" id="cd20071">
    <property type="entry name" value="SET_SMYD"/>
    <property type="match status" value="1"/>
</dbReference>
<dbReference type="InterPro" id="IPR053185">
    <property type="entry name" value="SET_domain_protein"/>
</dbReference>
<dbReference type="InterPro" id="IPR046341">
    <property type="entry name" value="SET_dom_sf"/>
</dbReference>
<keyword evidence="3" id="KW-1185">Reference proteome</keyword>
<evidence type="ECO:0000259" key="1">
    <source>
        <dbReference type="PROSITE" id="PS50280"/>
    </source>
</evidence>
<dbReference type="SMART" id="SM00317">
    <property type="entry name" value="SET"/>
    <property type="match status" value="1"/>
</dbReference>
<dbReference type="Pfam" id="PF00856">
    <property type="entry name" value="SET"/>
    <property type="match status" value="1"/>
</dbReference>
<sequence>MYALALFAVLSTLKQKPPLLFEVETPELWTSERDRYERPRDYKLPPEWKGPEHCFAEFCLFSKPDAGEGMALITTARNAYITANSFIPRSVGVEPTAFYEAEVPGKGTGLIANRTIRKGEIIMQRAPAMLIQSTPHLDLEPEVREKLYRDAVDRLPEPTRGRFLRQTGDTVYDKVEKNSFRMFVDGDRKQSLHLGLFPEVSKFNHDCRPNIFYRIANLTHTTVAVRDIPAGEELTVSYIYSQTPRSERQTQLSEWGFNCSCSQCALSALESGASDARIRQIDALEEEIESIMSKPGAEGMRPEMGGKLVELYVAERLDSYLGPTYTRAALIYSMFGNEERAREYANEAVAALERETGPHARDIESMAWLAENPKAHWSWAVKVTSGRGDTAAGNKTQARGN</sequence>